<organism evidence="2 3">
    <name type="scientific">Pseudoxanthomonas indica</name>
    <dbReference type="NCBI Taxonomy" id="428993"/>
    <lineage>
        <taxon>Bacteria</taxon>
        <taxon>Pseudomonadati</taxon>
        <taxon>Pseudomonadota</taxon>
        <taxon>Gammaproteobacteria</taxon>
        <taxon>Lysobacterales</taxon>
        <taxon>Lysobacteraceae</taxon>
        <taxon>Pseudoxanthomonas</taxon>
    </lineage>
</organism>
<proteinExistence type="predicted"/>
<dbReference type="EMBL" id="FUZV01000001">
    <property type="protein sequence ID" value="SKC42426.1"/>
    <property type="molecule type" value="Genomic_DNA"/>
</dbReference>
<dbReference type="STRING" id="428993.SAMN06296058_0223"/>
<gene>
    <name evidence="2" type="ORF">SAMN06296058_0223</name>
</gene>
<dbReference type="OrthoDB" id="6045554at2"/>
<keyword evidence="3" id="KW-1185">Reference proteome</keyword>
<sequence>MKPEQPTHDNAEADQKKPHTADKLRNDNARWKDHDQPDVPRGTGRRDPERDYPDPSGKREHDNGG</sequence>
<reference evidence="2 3" key="1">
    <citation type="submission" date="2017-02" db="EMBL/GenBank/DDBJ databases">
        <authorList>
            <person name="Peterson S.W."/>
        </authorList>
    </citation>
    <scope>NUCLEOTIDE SEQUENCE [LARGE SCALE GENOMIC DNA]</scope>
    <source>
        <strain evidence="2 3">P15</strain>
    </source>
</reference>
<evidence type="ECO:0000313" key="3">
    <source>
        <dbReference type="Proteomes" id="UP000190341"/>
    </source>
</evidence>
<evidence type="ECO:0000256" key="1">
    <source>
        <dbReference type="SAM" id="MobiDB-lite"/>
    </source>
</evidence>
<name>A0A1T5ITG7_9GAMM</name>
<feature type="region of interest" description="Disordered" evidence="1">
    <location>
        <begin position="1"/>
        <end position="65"/>
    </location>
</feature>
<dbReference type="RefSeq" id="WP_079722651.1">
    <property type="nucleotide sequence ID" value="NZ_BMCL01000003.1"/>
</dbReference>
<accession>A0A1T5ITG7</accession>
<evidence type="ECO:0000313" key="2">
    <source>
        <dbReference type="EMBL" id="SKC42426.1"/>
    </source>
</evidence>
<protein>
    <submittedName>
        <fullName evidence="2">Uncharacterized protein</fullName>
    </submittedName>
</protein>
<dbReference type="Proteomes" id="UP000190341">
    <property type="component" value="Unassembled WGS sequence"/>
</dbReference>
<dbReference type="AlphaFoldDB" id="A0A1T5ITG7"/>